<evidence type="ECO:0000313" key="2">
    <source>
        <dbReference type="EMBL" id="AKS40459.1"/>
    </source>
</evidence>
<dbReference type="GO" id="GO:0003677">
    <property type="term" value="F:DNA binding"/>
    <property type="evidence" value="ECO:0007669"/>
    <property type="project" value="UniProtKB-KW"/>
</dbReference>
<keyword evidence="3" id="KW-1185">Reference proteome</keyword>
<dbReference type="SMART" id="SM00850">
    <property type="entry name" value="LytTR"/>
    <property type="match status" value="1"/>
</dbReference>
<dbReference type="GO" id="GO:0000160">
    <property type="term" value="P:phosphorelay signal transduction system"/>
    <property type="evidence" value="ECO:0007669"/>
    <property type="project" value="UniProtKB-KW"/>
</dbReference>
<dbReference type="Gene3D" id="2.40.50.1020">
    <property type="entry name" value="LytTr DNA-binding domain"/>
    <property type="match status" value="1"/>
</dbReference>
<gene>
    <name evidence="2" type="ORF">WM2015_68</name>
</gene>
<name>A0A0K0XRX1_9GAMM</name>
<keyword evidence="2" id="KW-0238">DNA-binding</keyword>
<dbReference type="STRING" id="1579979.WM2015_68"/>
<dbReference type="InterPro" id="IPR007492">
    <property type="entry name" value="LytTR_DNA-bd_dom"/>
</dbReference>
<evidence type="ECO:0000256" key="1">
    <source>
        <dbReference type="ARBA" id="ARBA00023012"/>
    </source>
</evidence>
<dbReference type="RefSeq" id="WP_049724176.1">
    <property type="nucleotide sequence ID" value="NZ_CP012154.1"/>
</dbReference>
<keyword evidence="1" id="KW-0902">Two-component regulatory system</keyword>
<proteinExistence type="predicted"/>
<dbReference type="KEGG" id="wma:WM2015_68"/>
<dbReference type="AlphaFoldDB" id="A0A0K0XRX1"/>
<dbReference type="PROSITE" id="PS50930">
    <property type="entry name" value="HTH_LYTTR"/>
    <property type="match status" value="1"/>
</dbReference>
<evidence type="ECO:0000313" key="3">
    <source>
        <dbReference type="Proteomes" id="UP000066624"/>
    </source>
</evidence>
<dbReference type="EMBL" id="CP012154">
    <property type="protein sequence ID" value="AKS40459.1"/>
    <property type="molecule type" value="Genomic_DNA"/>
</dbReference>
<protein>
    <submittedName>
        <fullName evidence="2">LytTr DNA-binding region</fullName>
    </submittedName>
</protein>
<dbReference type="Proteomes" id="UP000066624">
    <property type="component" value="Chromosome"/>
</dbReference>
<organism evidence="2 3">
    <name type="scientific">Wenzhouxiangella marina</name>
    <dbReference type="NCBI Taxonomy" id="1579979"/>
    <lineage>
        <taxon>Bacteria</taxon>
        <taxon>Pseudomonadati</taxon>
        <taxon>Pseudomonadota</taxon>
        <taxon>Gammaproteobacteria</taxon>
        <taxon>Chromatiales</taxon>
        <taxon>Wenzhouxiangellaceae</taxon>
        <taxon>Wenzhouxiangella</taxon>
    </lineage>
</organism>
<reference evidence="2 3" key="1">
    <citation type="submission" date="2015-07" db="EMBL/GenBank/DDBJ databases">
        <authorList>
            <person name="Noorani M."/>
        </authorList>
    </citation>
    <scope>NUCLEOTIDE SEQUENCE [LARGE SCALE GENOMIC DNA]</scope>
    <source>
        <strain evidence="2 3">KCTC 42284</strain>
    </source>
</reference>
<dbReference type="Pfam" id="PF04397">
    <property type="entry name" value="LytTR"/>
    <property type="match status" value="1"/>
</dbReference>
<accession>A0A0K0XRX1</accession>
<sequence length="281" mass="31962">MPGKGNRGIGSTLRARLLRPLRFVDSWWLPIGVGSTVGALVVFTLLFFEPFGTDRYEASFRNLRLSGYGLCVLLPFLLVHGLSRWWIERRGSVWRLGHELASLALLVLLVFNAAYLYNTLVINQQPLRFDQWKDFSLFIAIPYLPLLAPPAMLIRRSLIAMLGDRVGEERIVLTGRNQDDRLRLAPSEFILAEAEQNYVTLHYRRRGQTAARMFRATLAEIESQLPDALRVHRSYLINPARVQAIEGNARKRLVRLEGSDRDVPVSPRFELARLEAAAGEV</sequence>